<dbReference type="InterPro" id="IPR050288">
    <property type="entry name" value="Cellulose_deg_GH3"/>
</dbReference>
<evidence type="ECO:0000313" key="8">
    <source>
        <dbReference type="Proteomes" id="UP000587462"/>
    </source>
</evidence>
<sequence>MEMSRRLAVKLAGAAVVAMRPGAVALPAPAHRPHAGDQARHKAEELVRRMTLDEKVTQLHGTGPQFPGAGYNGSIPGNSRLGIPALYLADGPNGVGNGATGVTQWPGAKALAAAWDPGLARRYGAAYGAEQAGKGHNVALAPCVNILRVPNWGRSAEAFTEDPHLNSRLAEAVVEGIQSQYVIATVKHFAANNQETDRMSVDVVVSRRALHEIYFPAFRAAVQQGGAAAVMTAYNKIDGSYASENAYAVGQVLRGEWGFDGMVVSDWGGTHSTVAAAKAGSDVEMPGGTYFGTALKNAVRNGEVAESVVDGMVADVLTAMFRAGLFDHRLPDPRSALRTVVSSREHLALARSISVQGSVLLKNQGVLPFSGAVRSVAVIGEAAHRIPQPTYGSATVNRTGTAITPLAGIEARAGTVKVVSSHDLLGRTTDAAAVAAKADRAVVFVADTAGEGTDRSTLALPAGQNELIEAVAAANPNTVVVLNTSGAVLMPWLDKVRGVIANWYAGQEQGAAIAALLFGDAEPGGRLPETFPATDRQGPAGSGDRYPGDGVSVHYDEGLAVGYRRYHRSGQKPLFPFGFGLSYTRFTLGDLGIRTGADGGAQVRVTVRNTGSRTGSEVVQLYLEHPDAAGEPSPVLKAFAKATLAPGGSRTVELPVPRDAFAVWSEERQGWTVLPGRYGIHVGRSSADLPLSAEFHVP</sequence>
<dbReference type="InterPro" id="IPR001764">
    <property type="entry name" value="Glyco_hydro_3_N"/>
</dbReference>
<organism evidence="7 8">
    <name type="scientific">Streptomyces morookaense</name>
    <name type="common">Streptoverticillium morookaense</name>
    <dbReference type="NCBI Taxonomy" id="1970"/>
    <lineage>
        <taxon>Bacteria</taxon>
        <taxon>Bacillati</taxon>
        <taxon>Actinomycetota</taxon>
        <taxon>Actinomycetes</taxon>
        <taxon>Kitasatosporales</taxon>
        <taxon>Streptomycetaceae</taxon>
        <taxon>Streptomyces</taxon>
    </lineage>
</organism>
<evidence type="ECO:0000259" key="6">
    <source>
        <dbReference type="SMART" id="SM01217"/>
    </source>
</evidence>
<keyword evidence="3" id="KW-0119">Carbohydrate metabolism</keyword>
<evidence type="ECO:0000256" key="4">
    <source>
        <dbReference type="RuleBase" id="RU361161"/>
    </source>
</evidence>
<evidence type="ECO:0000313" key="7">
    <source>
        <dbReference type="EMBL" id="NVK76941.1"/>
    </source>
</evidence>
<dbReference type="EMBL" id="JABBXF010000008">
    <property type="protein sequence ID" value="NVK76941.1"/>
    <property type="molecule type" value="Genomic_DNA"/>
</dbReference>
<dbReference type="InterPro" id="IPR017853">
    <property type="entry name" value="GH"/>
</dbReference>
<dbReference type="AlphaFoldDB" id="A0A7Y7B0T1"/>
<dbReference type="InterPro" id="IPR002772">
    <property type="entry name" value="Glyco_hydro_3_C"/>
</dbReference>
<dbReference type="Gene3D" id="3.40.50.1700">
    <property type="entry name" value="Glycoside hydrolase family 3 C-terminal domain"/>
    <property type="match status" value="1"/>
</dbReference>
<dbReference type="InterPro" id="IPR013783">
    <property type="entry name" value="Ig-like_fold"/>
</dbReference>
<comment type="similarity">
    <text evidence="1 4">Belongs to the glycosyl hydrolase 3 family.</text>
</comment>
<dbReference type="GO" id="GO:0008422">
    <property type="term" value="F:beta-glucosidase activity"/>
    <property type="evidence" value="ECO:0007669"/>
    <property type="project" value="TreeGrafter"/>
</dbReference>
<comment type="caution">
    <text evidence="7">The sequence shown here is derived from an EMBL/GenBank/DDBJ whole genome shotgun (WGS) entry which is preliminary data.</text>
</comment>
<proteinExistence type="inferred from homology"/>
<dbReference type="Pfam" id="PF14310">
    <property type="entry name" value="Fn3-like"/>
    <property type="match status" value="1"/>
</dbReference>
<reference evidence="7 8" key="1">
    <citation type="submission" date="2020-04" db="EMBL/GenBank/DDBJ databases">
        <title>Draft Genome Sequence of Streptomyces morookaense DSM 40503, an 8-azaguanine-producing strain.</title>
        <authorList>
            <person name="Qi J."/>
            <person name="Gao J.-M."/>
        </authorList>
    </citation>
    <scope>NUCLEOTIDE SEQUENCE [LARGE SCALE GENOMIC DNA]</scope>
    <source>
        <strain evidence="7 8">DSM 40503</strain>
    </source>
</reference>
<dbReference type="GO" id="GO:0009251">
    <property type="term" value="P:glucan catabolic process"/>
    <property type="evidence" value="ECO:0007669"/>
    <property type="project" value="TreeGrafter"/>
</dbReference>
<dbReference type="PANTHER" id="PTHR42715:SF10">
    <property type="entry name" value="BETA-GLUCOSIDASE"/>
    <property type="match status" value="1"/>
</dbReference>
<dbReference type="InterPro" id="IPR026891">
    <property type="entry name" value="Fn3-like"/>
</dbReference>
<dbReference type="Proteomes" id="UP000587462">
    <property type="component" value="Unassembled WGS sequence"/>
</dbReference>
<evidence type="ECO:0000256" key="2">
    <source>
        <dbReference type="ARBA" id="ARBA00022801"/>
    </source>
</evidence>
<dbReference type="Pfam" id="PF00933">
    <property type="entry name" value="Glyco_hydro_3"/>
    <property type="match status" value="1"/>
</dbReference>
<dbReference type="Pfam" id="PF01915">
    <property type="entry name" value="Glyco_hydro_3_C"/>
    <property type="match status" value="1"/>
</dbReference>
<evidence type="ECO:0000256" key="3">
    <source>
        <dbReference type="ARBA" id="ARBA00023277"/>
    </source>
</evidence>
<dbReference type="PRINTS" id="PR00133">
    <property type="entry name" value="GLHYDRLASE3"/>
</dbReference>
<dbReference type="InterPro" id="IPR006311">
    <property type="entry name" value="TAT_signal"/>
</dbReference>
<dbReference type="InterPro" id="IPR036962">
    <property type="entry name" value="Glyco_hydro_3_N_sf"/>
</dbReference>
<evidence type="ECO:0000256" key="1">
    <source>
        <dbReference type="ARBA" id="ARBA00005336"/>
    </source>
</evidence>
<evidence type="ECO:0000256" key="5">
    <source>
        <dbReference type="SAM" id="MobiDB-lite"/>
    </source>
</evidence>
<dbReference type="RefSeq" id="WP_171078738.1">
    <property type="nucleotide sequence ID" value="NZ_BNBU01000003.1"/>
</dbReference>
<accession>A0A7Y7B0T1</accession>
<dbReference type="InterPro" id="IPR036881">
    <property type="entry name" value="Glyco_hydro_3_C_sf"/>
</dbReference>
<gene>
    <name evidence="7" type="ORF">HG542_04640</name>
</gene>
<dbReference type="Gene3D" id="2.60.40.10">
    <property type="entry name" value="Immunoglobulins"/>
    <property type="match status" value="1"/>
</dbReference>
<name>A0A7Y7B0T1_STRMO</name>
<keyword evidence="2 4" id="KW-0378">Hydrolase</keyword>
<protein>
    <submittedName>
        <fullName evidence="7">Glycoside hydrolase family 3 C-terminal domain-containing protein</fullName>
    </submittedName>
</protein>
<dbReference type="SUPFAM" id="SSF52279">
    <property type="entry name" value="Beta-D-glucan exohydrolase, C-terminal domain"/>
    <property type="match status" value="1"/>
</dbReference>
<feature type="domain" description="Fibronectin type III-like" evidence="6">
    <location>
        <begin position="617"/>
        <end position="686"/>
    </location>
</feature>
<dbReference type="Gene3D" id="3.20.20.300">
    <property type="entry name" value="Glycoside hydrolase, family 3, N-terminal domain"/>
    <property type="match status" value="1"/>
</dbReference>
<keyword evidence="8" id="KW-1185">Reference proteome</keyword>
<feature type="region of interest" description="Disordered" evidence="5">
    <location>
        <begin position="530"/>
        <end position="549"/>
    </location>
</feature>
<dbReference type="SUPFAM" id="SSF51445">
    <property type="entry name" value="(Trans)glycosidases"/>
    <property type="match status" value="1"/>
</dbReference>
<dbReference type="PANTHER" id="PTHR42715">
    <property type="entry name" value="BETA-GLUCOSIDASE"/>
    <property type="match status" value="1"/>
</dbReference>
<dbReference type="PROSITE" id="PS51318">
    <property type="entry name" value="TAT"/>
    <property type="match status" value="1"/>
</dbReference>
<dbReference type="SMART" id="SM01217">
    <property type="entry name" value="Fn3_like"/>
    <property type="match status" value="1"/>
</dbReference>
<keyword evidence="4" id="KW-0326">Glycosidase</keyword>
<dbReference type="PROSITE" id="PS00775">
    <property type="entry name" value="GLYCOSYL_HYDROL_F3"/>
    <property type="match status" value="1"/>
</dbReference>
<dbReference type="InterPro" id="IPR019800">
    <property type="entry name" value="Glyco_hydro_3_AS"/>
</dbReference>